<comment type="similarity">
    <text evidence="5">Belongs to the protein N5-glutamine methyltransferase family. PrmC subfamily.</text>
</comment>
<dbReference type="InterPro" id="IPR050320">
    <property type="entry name" value="N5-glutamine_MTase"/>
</dbReference>
<dbReference type="CDD" id="cd02440">
    <property type="entry name" value="AdoMet_MTases"/>
    <property type="match status" value="1"/>
</dbReference>
<dbReference type="InterPro" id="IPR029063">
    <property type="entry name" value="SAM-dependent_MTases_sf"/>
</dbReference>
<evidence type="ECO:0000256" key="1">
    <source>
        <dbReference type="ARBA" id="ARBA00022603"/>
    </source>
</evidence>
<dbReference type="GO" id="GO:0032259">
    <property type="term" value="P:methylation"/>
    <property type="evidence" value="ECO:0007669"/>
    <property type="project" value="UniProtKB-KW"/>
</dbReference>
<keyword evidence="1 5" id="KW-0489">Methyltransferase</keyword>
<dbReference type="EC" id="2.1.1.297" evidence="5"/>
<sequence length="308" mass="31809">MPRSSPRACAASWRRRPGDTAGPVPDLGATLRDAVRRLRAAGVDGAEGDARILLLAATGLDRVALIRDPDLPVTPEAALRLEAWLARRADREPVSRILGRRDFWGLGLVVTPDVLDPRPDTETLVAAVLDGLGARRGAPLRLLDLGTGSGAILCALLAELPAATGWALDRSAGACAVARRNLAAHGFAARSLVIQGDWAAALAPGAFDAVVSNPPYIESAVIPGLDRDVREHDPLAALDGGPDGLAAYRLLAADLPRLLAPGGVAAFEVGRGQDGDVAGLMRAAGLAGITTHPDLAGIARVVMGRVVP</sequence>
<dbReference type="InterPro" id="IPR040758">
    <property type="entry name" value="PrmC_N"/>
</dbReference>
<dbReference type="NCBIfam" id="TIGR00536">
    <property type="entry name" value="hemK_fam"/>
    <property type="match status" value="1"/>
</dbReference>
<dbReference type="Proteomes" id="UP000289411">
    <property type="component" value="Unassembled WGS sequence"/>
</dbReference>
<organism evidence="9 10">
    <name type="scientific">Lichenibacterium ramalinae</name>
    <dbReference type="NCBI Taxonomy" id="2316527"/>
    <lineage>
        <taxon>Bacteria</taxon>
        <taxon>Pseudomonadati</taxon>
        <taxon>Pseudomonadota</taxon>
        <taxon>Alphaproteobacteria</taxon>
        <taxon>Hyphomicrobiales</taxon>
        <taxon>Lichenihabitantaceae</taxon>
        <taxon>Lichenibacterium</taxon>
    </lineage>
</organism>
<dbReference type="InterPro" id="IPR007848">
    <property type="entry name" value="Small_mtfrase_dom"/>
</dbReference>
<evidence type="ECO:0000256" key="4">
    <source>
        <dbReference type="ARBA" id="ARBA00048391"/>
    </source>
</evidence>
<protein>
    <recommendedName>
        <fullName evidence="5">Release factor glutamine methyltransferase</fullName>
        <shortName evidence="5">RF MTase</shortName>
        <ecNumber evidence="5">2.1.1.297</ecNumber>
    </recommendedName>
    <alternativeName>
        <fullName evidence="5">N5-glutamine methyltransferase PrmC</fullName>
    </alternativeName>
    <alternativeName>
        <fullName evidence="5">Protein-(glutamine-N5) MTase PrmC</fullName>
    </alternativeName>
    <alternativeName>
        <fullName evidence="5">Protein-glutamine N-methyltransferase PrmC</fullName>
    </alternativeName>
</protein>
<reference evidence="9 10" key="1">
    <citation type="submission" date="2018-09" db="EMBL/GenBank/DDBJ databases">
        <authorList>
            <person name="Grouzdev D.S."/>
            <person name="Krutkina M.S."/>
        </authorList>
    </citation>
    <scope>NUCLEOTIDE SEQUENCE [LARGE SCALE GENOMIC DNA]</scope>
    <source>
        <strain evidence="9 10">RmlP001</strain>
    </source>
</reference>
<feature type="binding site" evidence="5">
    <location>
        <begin position="213"/>
        <end position="216"/>
    </location>
    <ligand>
        <name>substrate</name>
    </ligand>
</feature>
<keyword evidence="2 5" id="KW-0808">Transferase</keyword>
<dbReference type="SUPFAM" id="SSF53335">
    <property type="entry name" value="S-adenosyl-L-methionine-dependent methyltransferases"/>
    <property type="match status" value="1"/>
</dbReference>
<evidence type="ECO:0000259" key="7">
    <source>
        <dbReference type="Pfam" id="PF05175"/>
    </source>
</evidence>
<feature type="binding site" evidence="5">
    <location>
        <position position="169"/>
    </location>
    <ligand>
        <name>S-adenosyl-L-methionine</name>
        <dbReference type="ChEBI" id="CHEBI:59789"/>
    </ligand>
</feature>
<feature type="binding site" evidence="5">
    <location>
        <position position="198"/>
    </location>
    <ligand>
        <name>S-adenosyl-L-methionine</name>
        <dbReference type="ChEBI" id="CHEBI:59789"/>
    </ligand>
</feature>
<dbReference type="Gene3D" id="1.10.8.10">
    <property type="entry name" value="DNA helicase RuvA subunit, C-terminal domain"/>
    <property type="match status" value="1"/>
</dbReference>
<dbReference type="Gene3D" id="3.40.50.150">
    <property type="entry name" value="Vaccinia Virus protein VP39"/>
    <property type="match status" value="1"/>
</dbReference>
<evidence type="ECO:0000256" key="3">
    <source>
        <dbReference type="ARBA" id="ARBA00022691"/>
    </source>
</evidence>
<dbReference type="GO" id="GO:0003676">
    <property type="term" value="F:nucleic acid binding"/>
    <property type="evidence" value="ECO:0007669"/>
    <property type="project" value="InterPro"/>
</dbReference>
<comment type="catalytic activity">
    <reaction evidence="4 5">
        <text>L-glutaminyl-[peptide chain release factor] + S-adenosyl-L-methionine = N(5)-methyl-L-glutaminyl-[peptide chain release factor] + S-adenosyl-L-homocysteine + H(+)</text>
        <dbReference type="Rhea" id="RHEA:42896"/>
        <dbReference type="Rhea" id="RHEA-COMP:10271"/>
        <dbReference type="Rhea" id="RHEA-COMP:10272"/>
        <dbReference type="ChEBI" id="CHEBI:15378"/>
        <dbReference type="ChEBI" id="CHEBI:30011"/>
        <dbReference type="ChEBI" id="CHEBI:57856"/>
        <dbReference type="ChEBI" id="CHEBI:59789"/>
        <dbReference type="ChEBI" id="CHEBI:61891"/>
        <dbReference type="EC" id="2.1.1.297"/>
    </reaction>
</comment>
<gene>
    <name evidence="5 9" type="primary">prmC</name>
    <name evidence="9" type="ORF">D3272_01130</name>
</gene>
<evidence type="ECO:0000313" key="10">
    <source>
        <dbReference type="Proteomes" id="UP000289411"/>
    </source>
</evidence>
<accession>A0A4Q2RKF7</accession>
<dbReference type="InterPro" id="IPR002052">
    <property type="entry name" value="DNA_methylase_N6_adenine_CS"/>
</dbReference>
<dbReference type="Pfam" id="PF05175">
    <property type="entry name" value="MTS"/>
    <property type="match status" value="1"/>
</dbReference>
<evidence type="ECO:0000259" key="8">
    <source>
        <dbReference type="Pfam" id="PF17827"/>
    </source>
</evidence>
<feature type="domain" description="Release factor glutamine methyltransferase N-terminal" evidence="8">
    <location>
        <begin position="31"/>
        <end position="99"/>
    </location>
</feature>
<feature type="binding site" evidence="5">
    <location>
        <begin position="146"/>
        <end position="150"/>
    </location>
    <ligand>
        <name>S-adenosyl-L-methionine</name>
        <dbReference type="ChEBI" id="CHEBI:59789"/>
    </ligand>
</feature>
<feature type="region of interest" description="Disordered" evidence="6">
    <location>
        <begin position="1"/>
        <end position="27"/>
    </location>
</feature>
<reference evidence="9 10" key="2">
    <citation type="submission" date="2019-02" db="EMBL/GenBank/DDBJ databases">
        <title>'Lichenibacterium ramalinii' gen. nov. sp. nov., 'Lichenibacterium minor' gen. nov. sp. nov.</title>
        <authorList>
            <person name="Pankratov T."/>
        </authorList>
    </citation>
    <scope>NUCLEOTIDE SEQUENCE [LARGE SCALE GENOMIC DNA]</scope>
    <source>
        <strain evidence="9 10">RmlP001</strain>
    </source>
</reference>
<dbReference type="PROSITE" id="PS00092">
    <property type="entry name" value="N6_MTASE"/>
    <property type="match status" value="1"/>
</dbReference>
<dbReference type="AlphaFoldDB" id="A0A4Q2RKF7"/>
<feature type="domain" description="Methyltransferase small" evidence="7">
    <location>
        <begin position="141"/>
        <end position="218"/>
    </location>
</feature>
<dbReference type="EMBL" id="QYBC01000001">
    <property type="protein sequence ID" value="RYB07763.1"/>
    <property type="molecule type" value="Genomic_DNA"/>
</dbReference>
<evidence type="ECO:0000256" key="2">
    <source>
        <dbReference type="ARBA" id="ARBA00022679"/>
    </source>
</evidence>
<dbReference type="PANTHER" id="PTHR18895">
    <property type="entry name" value="HEMK METHYLTRANSFERASE"/>
    <property type="match status" value="1"/>
</dbReference>
<evidence type="ECO:0000313" key="9">
    <source>
        <dbReference type="EMBL" id="RYB07763.1"/>
    </source>
</evidence>
<dbReference type="GO" id="GO:0102559">
    <property type="term" value="F:peptide chain release factor N(5)-glutamine methyltransferase activity"/>
    <property type="evidence" value="ECO:0007669"/>
    <property type="project" value="UniProtKB-EC"/>
</dbReference>
<dbReference type="Pfam" id="PF17827">
    <property type="entry name" value="PrmC_N"/>
    <property type="match status" value="1"/>
</dbReference>
<evidence type="ECO:0000256" key="5">
    <source>
        <dbReference type="HAMAP-Rule" id="MF_02126"/>
    </source>
</evidence>
<dbReference type="OrthoDB" id="9800643at2"/>
<dbReference type="HAMAP" id="MF_02126">
    <property type="entry name" value="RF_methyltr_PrmC"/>
    <property type="match status" value="1"/>
</dbReference>
<comment type="caution">
    <text evidence="9">The sequence shown here is derived from an EMBL/GenBank/DDBJ whole genome shotgun (WGS) entry which is preliminary data.</text>
</comment>
<dbReference type="PANTHER" id="PTHR18895:SF74">
    <property type="entry name" value="MTRF1L RELEASE FACTOR GLUTAMINE METHYLTRANSFERASE"/>
    <property type="match status" value="1"/>
</dbReference>
<keyword evidence="10" id="KW-1185">Reference proteome</keyword>
<evidence type="ECO:0000256" key="6">
    <source>
        <dbReference type="SAM" id="MobiDB-lite"/>
    </source>
</evidence>
<proteinExistence type="inferred from homology"/>
<dbReference type="NCBIfam" id="TIGR03534">
    <property type="entry name" value="RF_mod_PrmC"/>
    <property type="match status" value="1"/>
</dbReference>
<dbReference type="InterPro" id="IPR004556">
    <property type="entry name" value="HemK-like"/>
</dbReference>
<comment type="function">
    <text evidence="5">Methylates the class 1 translation termination release factors RF1/PrfA and RF2/PrfB on the glutamine residue of the universally conserved GGQ motif.</text>
</comment>
<keyword evidence="3 5" id="KW-0949">S-adenosyl-L-methionine</keyword>
<dbReference type="InterPro" id="IPR019874">
    <property type="entry name" value="RF_methyltr_PrmC"/>
</dbReference>
<name>A0A4Q2RKF7_9HYPH</name>
<feature type="binding site" evidence="5">
    <location>
        <position position="213"/>
    </location>
    <ligand>
        <name>S-adenosyl-L-methionine</name>
        <dbReference type="ChEBI" id="CHEBI:59789"/>
    </ligand>
</feature>